<feature type="domain" description="Beta-Casp" evidence="6">
    <location>
        <begin position="220"/>
        <end position="367"/>
    </location>
</feature>
<feature type="non-terminal residue" evidence="7">
    <location>
        <position position="873"/>
    </location>
</feature>
<feature type="compositionally biased region" description="Basic residues" evidence="5">
    <location>
        <begin position="437"/>
        <end position="451"/>
    </location>
</feature>
<keyword evidence="3 4" id="KW-0539">Nucleus</keyword>
<gene>
    <name evidence="7" type="ORF">ASCRUDRAFT_20476</name>
</gene>
<dbReference type="InterPro" id="IPR027075">
    <property type="entry name" value="CPSF2"/>
</dbReference>
<feature type="region of interest" description="Disordered" evidence="5">
    <location>
        <begin position="424"/>
        <end position="489"/>
    </location>
</feature>
<evidence type="ECO:0000313" key="7">
    <source>
        <dbReference type="EMBL" id="ODV61775.1"/>
    </source>
</evidence>
<feature type="region of interest" description="Disordered" evidence="5">
    <location>
        <begin position="268"/>
        <end position="300"/>
    </location>
</feature>
<proteinExistence type="inferred from homology"/>
<dbReference type="InterPro" id="IPR036866">
    <property type="entry name" value="RibonucZ/Hydroxyglut_hydro"/>
</dbReference>
<dbReference type="RefSeq" id="XP_020048082.1">
    <property type="nucleotide sequence ID" value="XM_020189637.2"/>
</dbReference>
<dbReference type="InterPro" id="IPR022712">
    <property type="entry name" value="Beta_Casp"/>
</dbReference>
<dbReference type="Pfam" id="PF13299">
    <property type="entry name" value="CPSF100_C"/>
    <property type="match status" value="1"/>
</dbReference>
<evidence type="ECO:0000259" key="6">
    <source>
        <dbReference type="SMART" id="SM01027"/>
    </source>
</evidence>
<keyword evidence="2 4" id="KW-0507">mRNA processing</keyword>
<evidence type="ECO:0000256" key="2">
    <source>
        <dbReference type="ARBA" id="ARBA00022664"/>
    </source>
</evidence>
<protein>
    <recommendedName>
        <fullName evidence="4">Cleavage and polyadenylation specificity factor subunit 2</fullName>
    </recommendedName>
    <alternativeName>
        <fullName evidence="4">Cleavage and polyadenylation specificity factor 100 kDa subunit</fullName>
    </alternativeName>
</protein>
<feature type="non-terminal residue" evidence="7">
    <location>
        <position position="1"/>
    </location>
</feature>
<evidence type="ECO:0000256" key="4">
    <source>
        <dbReference type="RuleBase" id="RU365006"/>
    </source>
</evidence>
<dbReference type="InterPro" id="IPR001279">
    <property type="entry name" value="Metallo-B-lactamas"/>
</dbReference>
<evidence type="ECO:0000256" key="5">
    <source>
        <dbReference type="SAM" id="MobiDB-lite"/>
    </source>
</evidence>
<feature type="compositionally biased region" description="Low complexity" evidence="5">
    <location>
        <begin position="599"/>
        <end position="608"/>
    </location>
</feature>
<dbReference type="GO" id="GO:0003723">
    <property type="term" value="F:RNA binding"/>
    <property type="evidence" value="ECO:0007669"/>
    <property type="project" value="UniProtKB-KW"/>
</dbReference>
<comment type="subcellular location">
    <subcellularLocation>
        <location evidence="1 4">Nucleus</location>
    </subcellularLocation>
</comment>
<evidence type="ECO:0000256" key="3">
    <source>
        <dbReference type="ARBA" id="ARBA00023242"/>
    </source>
</evidence>
<dbReference type="Pfam" id="PF10996">
    <property type="entry name" value="Beta-Casp"/>
    <property type="match status" value="1"/>
</dbReference>
<feature type="compositionally biased region" description="Low complexity" evidence="5">
    <location>
        <begin position="285"/>
        <end position="299"/>
    </location>
</feature>
<dbReference type="OrthoDB" id="64353at2759"/>
<dbReference type="PANTHER" id="PTHR45922:SF1">
    <property type="entry name" value="CLEAVAGE AND POLYADENYLATION SPECIFICITY FACTOR SUBUNIT 2"/>
    <property type="match status" value="1"/>
</dbReference>
<reference evidence="8" key="1">
    <citation type="submission" date="2016-05" db="EMBL/GenBank/DDBJ databases">
        <title>Comparative genomics of biotechnologically important yeasts.</title>
        <authorList>
            <consortium name="DOE Joint Genome Institute"/>
            <person name="Riley R."/>
            <person name="Haridas S."/>
            <person name="Wolfe K.H."/>
            <person name="Lopes M.R."/>
            <person name="Hittinger C.T."/>
            <person name="Goker M."/>
            <person name="Salamov A."/>
            <person name="Wisecaver J."/>
            <person name="Long T.M."/>
            <person name="Aerts A.L."/>
            <person name="Barry K."/>
            <person name="Choi C."/>
            <person name="Clum A."/>
            <person name="Coughlan A.Y."/>
            <person name="Deshpande S."/>
            <person name="Douglass A.P."/>
            <person name="Hanson S.J."/>
            <person name="Klenk H.-P."/>
            <person name="Labutti K."/>
            <person name="Lapidus A."/>
            <person name="Lindquist E."/>
            <person name="Lipzen A."/>
            <person name="Meier-Kolthoff J.P."/>
            <person name="Ohm R.A."/>
            <person name="Otillar R.P."/>
            <person name="Pangilinan J."/>
            <person name="Peng Y."/>
            <person name="Rokas A."/>
            <person name="Rosa C.A."/>
            <person name="Scheuner C."/>
            <person name="Sibirny A.A."/>
            <person name="Slot J.C."/>
            <person name="Stielow J.B."/>
            <person name="Sun H."/>
            <person name="Kurtzman C.P."/>
            <person name="Blackwell M."/>
            <person name="Grigoriev I.V."/>
            <person name="Jeffries T.W."/>
        </authorList>
    </citation>
    <scope>NUCLEOTIDE SEQUENCE [LARGE SCALE GENOMIC DNA]</scope>
    <source>
        <strain evidence="8">DSM 1968</strain>
    </source>
</reference>
<dbReference type="InParanoid" id="A0A1D2VJI3"/>
<name>A0A1D2VJI3_9ASCO</name>
<evidence type="ECO:0000256" key="1">
    <source>
        <dbReference type="ARBA" id="ARBA00004123"/>
    </source>
</evidence>
<keyword evidence="4" id="KW-0694">RNA-binding</keyword>
<dbReference type="GO" id="GO:0005847">
    <property type="term" value="C:mRNA cleavage and polyadenylation specificity factor complex"/>
    <property type="evidence" value="ECO:0007669"/>
    <property type="project" value="InterPro"/>
</dbReference>
<dbReference type="EMBL" id="KV454478">
    <property type="protein sequence ID" value="ODV61775.1"/>
    <property type="molecule type" value="Genomic_DNA"/>
</dbReference>
<dbReference type="Proteomes" id="UP000095038">
    <property type="component" value="Unassembled WGS sequence"/>
</dbReference>
<dbReference type="PANTHER" id="PTHR45922">
    <property type="entry name" value="CLEAVAGE AND POLYADENYLATION SPECIFICITY FACTOR SUBUNIT 2"/>
    <property type="match status" value="1"/>
</dbReference>
<keyword evidence="8" id="KW-1185">Reference proteome</keyword>
<feature type="compositionally biased region" description="Acidic residues" evidence="5">
    <location>
        <begin position="466"/>
        <end position="482"/>
    </location>
</feature>
<dbReference type="STRING" id="1344418.A0A1D2VJI3"/>
<organism evidence="7 8">
    <name type="scientific">Ascoidea rubescens DSM 1968</name>
    <dbReference type="NCBI Taxonomy" id="1344418"/>
    <lineage>
        <taxon>Eukaryota</taxon>
        <taxon>Fungi</taxon>
        <taxon>Dikarya</taxon>
        <taxon>Ascomycota</taxon>
        <taxon>Saccharomycotina</taxon>
        <taxon>Saccharomycetes</taxon>
        <taxon>Ascoideaceae</taxon>
        <taxon>Ascoidea</taxon>
    </lineage>
</organism>
<feature type="compositionally biased region" description="Basic and acidic residues" evidence="5">
    <location>
        <begin position="424"/>
        <end position="436"/>
    </location>
</feature>
<evidence type="ECO:0000313" key="8">
    <source>
        <dbReference type="Proteomes" id="UP000095038"/>
    </source>
</evidence>
<dbReference type="Pfam" id="PF16661">
    <property type="entry name" value="Lactamase_B_6"/>
    <property type="match status" value="1"/>
</dbReference>
<feature type="region of interest" description="Disordered" evidence="5">
    <location>
        <begin position="577"/>
        <end position="608"/>
    </location>
</feature>
<dbReference type="GO" id="GO:0006397">
    <property type="term" value="P:mRNA processing"/>
    <property type="evidence" value="ECO:0007669"/>
    <property type="project" value="UniProtKB-KW"/>
</dbReference>
<feature type="compositionally biased region" description="Basic and acidic residues" evidence="5">
    <location>
        <begin position="581"/>
        <end position="598"/>
    </location>
</feature>
<dbReference type="AlphaFoldDB" id="A0A1D2VJI3"/>
<dbReference type="GeneID" id="30963273"/>
<accession>A0A1D2VJI3</accession>
<feature type="compositionally biased region" description="Gly residues" evidence="5">
    <location>
        <begin position="275"/>
        <end position="284"/>
    </location>
</feature>
<dbReference type="FunCoup" id="A0A1D2VJI3">
    <property type="interactions" value="819"/>
</dbReference>
<sequence length="873" mass="98537">DASLNILCDPGWDCKTDLTYLEDILPSINVILLSHPTFQCIGAYAILYKNNSLLSRIPVYSTFPISTIGRVETIERYRSAGLVGPIFGAPLEINDIETSFDSILLLKHHQSINLNINNFTIVLTPLNAGHTLGGINWLLNYSGEKYIYAPEWNHSRDSYLEGANLISQENLFKPSVFITSTNVGSSLSYKKRVNKFLELIDATLHNGGSAILPVSLGSRLLELVHIVDVHLRSLPFIPVLLISKTGTRALTYAGKMLEWMSPSVIKEWTTNNGNNSGGNNGGNGNNNNSNSNSGNNKNSVPFDASRVELADAVELPKYIGPKVVFCVGQDIEVGSESHSAFIQLCNDHRTTIILTERPQRNTLGYDLYSKWELLCKQKNDGKVIDGIPVPYESSFKTLQVVEEKLNGNELKNYFEILNSRRKAEVEMKEKEEMERKSKSKSKSRSKMKRKSGSISKEDGDNTNGDNDIDEDEDEDDDDDDNDKDGIGEDKKRGKIKIRLNEENDESSKKMLEKERNKMLIDRNVLRIVSSRKKVFPFEIEKMKYDDYGEIFNLDEIVKKDANNGNSGLNGNAIFKGVVNDKSGKNGRNHDDGGNKMNEKNSNNHNHNHNYNYNHNNDNEGDEMIEFDSEFEPKKQILNRVGIIARCGLTFIDLSGHVDLRSLRVILQNIKPKKIILMKDLTYERNDELVKNTLISINKSSQVKTFEVIESFDNTDISIDKIFNNFEVKLDDELIKKLKWQKITGGVSIAHLYGQVSDKPEDESASRQLSKNRDKSVKRIELKNVNSSSLLELSNIKNNPLAIGDIKLSELKKILIEKYESLNYKIEFKGEGVLVINENVSIKKFSEGDVVIDGRPNKLYYEVREIVCGLLAYV</sequence>
<dbReference type="InterPro" id="IPR025069">
    <property type="entry name" value="Cpsf2_C"/>
</dbReference>
<dbReference type="Gene3D" id="3.60.15.10">
    <property type="entry name" value="Ribonuclease Z/Hydroxyacylglutathione hydrolase-like"/>
    <property type="match status" value="1"/>
</dbReference>
<comment type="similarity">
    <text evidence="4">Belongs to the metallo-beta-lactamase superfamily. RNA-metabolizing metallo-beta-lactamase-like family. CPSF2/YSH1 subfamily.</text>
</comment>
<dbReference type="SUPFAM" id="SSF56281">
    <property type="entry name" value="Metallo-hydrolase/oxidoreductase"/>
    <property type="match status" value="1"/>
</dbReference>
<dbReference type="SMART" id="SM01027">
    <property type="entry name" value="Beta-Casp"/>
    <property type="match status" value="1"/>
</dbReference>